<feature type="chain" id="PRO_5020702913" evidence="1">
    <location>
        <begin position="26"/>
        <end position="155"/>
    </location>
</feature>
<dbReference type="AlphaFoldDB" id="A0A4S2MVJ7"/>
<evidence type="ECO:0000313" key="2">
    <source>
        <dbReference type="EMBL" id="TGZ80610.1"/>
    </source>
</evidence>
<keyword evidence="1" id="KW-0732">Signal</keyword>
<dbReference type="EMBL" id="ML220124">
    <property type="protein sequence ID" value="TGZ80610.1"/>
    <property type="molecule type" value="Genomic_DNA"/>
</dbReference>
<keyword evidence="3" id="KW-1185">Reference proteome</keyword>
<evidence type="ECO:0000313" key="3">
    <source>
        <dbReference type="Proteomes" id="UP000298138"/>
    </source>
</evidence>
<accession>A0A4S2MVJ7</accession>
<sequence>MSTPTSPDGTFIILLNIILPYPIASTTPDTALPPSPYPTSNIPYSLPDPITFASPYGYPAPAGHSGLNFVLLPAPAPAPVYGYGGNGQTQGGNGGQGQGHWHLVNDVPVTHLAHPEYKHRESHPQQHPYQQQLNQGYQVYGGGQGGYYVPGSSNW</sequence>
<evidence type="ECO:0000256" key="1">
    <source>
        <dbReference type="SAM" id="SignalP"/>
    </source>
</evidence>
<dbReference type="InParanoid" id="A0A4S2MVJ7"/>
<organism evidence="2 3">
    <name type="scientific">Ascodesmis nigricans</name>
    <dbReference type="NCBI Taxonomy" id="341454"/>
    <lineage>
        <taxon>Eukaryota</taxon>
        <taxon>Fungi</taxon>
        <taxon>Dikarya</taxon>
        <taxon>Ascomycota</taxon>
        <taxon>Pezizomycotina</taxon>
        <taxon>Pezizomycetes</taxon>
        <taxon>Pezizales</taxon>
        <taxon>Ascodesmidaceae</taxon>
        <taxon>Ascodesmis</taxon>
    </lineage>
</organism>
<name>A0A4S2MVJ7_9PEZI</name>
<reference evidence="2 3" key="1">
    <citation type="submission" date="2019-04" db="EMBL/GenBank/DDBJ databases">
        <title>Comparative genomics and transcriptomics to analyze fruiting body development in filamentous ascomycetes.</title>
        <authorList>
            <consortium name="DOE Joint Genome Institute"/>
            <person name="Lutkenhaus R."/>
            <person name="Traeger S."/>
            <person name="Breuer J."/>
            <person name="Kuo A."/>
            <person name="Lipzen A."/>
            <person name="Pangilinan J."/>
            <person name="Dilworth D."/>
            <person name="Sandor L."/>
            <person name="Poggeler S."/>
            <person name="Barry K."/>
            <person name="Grigoriev I.V."/>
            <person name="Nowrousian M."/>
        </authorList>
    </citation>
    <scope>NUCLEOTIDE SEQUENCE [LARGE SCALE GENOMIC DNA]</scope>
    <source>
        <strain evidence="2 3">CBS 389.68</strain>
    </source>
</reference>
<dbReference type="Proteomes" id="UP000298138">
    <property type="component" value="Unassembled WGS sequence"/>
</dbReference>
<gene>
    <name evidence="2" type="ORF">EX30DRAFT_396308</name>
</gene>
<feature type="signal peptide" evidence="1">
    <location>
        <begin position="1"/>
        <end position="25"/>
    </location>
</feature>
<proteinExistence type="predicted"/>
<protein>
    <submittedName>
        <fullName evidence="2">Uncharacterized protein</fullName>
    </submittedName>
</protein>